<dbReference type="PROSITE" id="PS51030">
    <property type="entry name" value="NUCLEAR_REC_DBD_2"/>
    <property type="match status" value="1"/>
</dbReference>
<dbReference type="WormBase" id="CBG19562">
    <property type="protein sequence ID" value="CBP38919"/>
    <property type="gene ID" value="WBGene00038757"/>
    <property type="gene designation" value="Cbr-set-11"/>
</dbReference>
<proteinExistence type="predicted"/>
<evidence type="ECO:0000256" key="4">
    <source>
        <dbReference type="ARBA" id="ARBA00023015"/>
    </source>
</evidence>
<name>A8XVW7_CAEBR</name>
<dbReference type="SUPFAM" id="SSF57716">
    <property type="entry name" value="Glucocorticoid receptor-like (DNA-binding domain)"/>
    <property type="match status" value="2"/>
</dbReference>
<evidence type="ECO:0000256" key="7">
    <source>
        <dbReference type="ARBA" id="ARBA00023170"/>
    </source>
</evidence>
<dbReference type="EMBL" id="HE601321">
    <property type="protein sequence ID" value="CAP36786.1"/>
    <property type="molecule type" value="Genomic_DNA"/>
</dbReference>
<evidence type="ECO:0000256" key="5">
    <source>
        <dbReference type="ARBA" id="ARBA00023125"/>
    </source>
</evidence>
<dbReference type="InterPro" id="IPR013088">
    <property type="entry name" value="Znf_NHR/GATA"/>
</dbReference>
<evidence type="ECO:0000256" key="8">
    <source>
        <dbReference type="ARBA" id="ARBA00023242"/>
    </source>
</evidence>
<dbReference type="InParanoid" id="A8XVW7"/>
<feature type="region of interest" description="Disordered" evidence="9">
    <location>
        <begin position="297"/>
        <end position="321"/>
    </location>
</feature>
<dbReference type="Gene3D" id="3.30.50.10">
    <property type="entry name" value="Erythroid Transcription Factor GATA-1, subunit A"/>
    <property type="match status" value="1"/>
</dbReference>
<feature type="domain" description="SET" evidence="10">
    <location>
        <begin position="29"/>
        <end position="145"/>
    </location>
</feature>
<dbReference type="InterPro" id="IPR001214">
    <property type="entry name" value="SET_dom"/>
</dbReference>
<dbReference type="Proteomes" id="UP000008549">
    <property type="component" value="Unassembled WGS sequence"/>
</dbReference>
<dbReference type="GeneID" id="8588870"/>
<dbReference type="PANTHER" id="PTHR46307:SF4">
    <property type="entry name" value="G9A, ISOFORM B"/>
    <property type="match status" value="1"/>
</dbReference>
<keyword evidence="6" id="KW-0804">Transcription</keyword>
<evidence type="ECO:0000256" key="1">
    <source>
        <dbReference type="ARBA" id="ARBA00022723"/>
    </source>
</evidence>
<dbReference type="GO" id="GO:0003700">
    <property type="term" value="F:DNA-binding transcription factor activity"/>
    <property type="evidence" value="ECO:0007669"/>
    <property type="project" value="InterPro"/>
</dbReference>
<sequence>MDTLVFDTFKYTTRIIDFSGNLASRSATPTFIFARDPWCGWGVRASVDIPFGTFIGEYAGELIDDDEATERHDSTFLFETRVGPETLTIDAKYSGNYTRFINHSCSPNVKVANVSWDYDEIQLIHMCFYTDRLIKKREELTIDYGEAWWANKICRVCGANAEKYNYGVISCNSCRNFFTNYQEEFLKKCRELYLLDKTRPIVLDQDDRKIMMKIRCTYYGDCDINVITRRKCDGCRLKKCLDVGMKLKTKSEVNEEDDRLKREKNYFVSLEMLENVVREQDELPALSQEILSLHQKLMDEQSKSSQTGSFPSPSSSSFGSQINPIHPIYDQLVGSLQLEIPTESGFR</sequence>
<protein>
    <submittedName>
        <fullName evidence="12">Protein CBR-SET-11</fullName>
    </submittedName>
</protein>
<dbReference type="Pfam" id="PF00105">
    <property type="entry name" value="zf-C4"/>
    <property type="match status" value="2"/>
</dbReference>
<dbReference type="InterPro" id="IPR046341">
    <property type="entry name" value="SET_dom_sf"/>
</dbReference>
<dbReference type="SUPFAM" id="SSF82199">
    <property type="entry name" value="SET domain"/>
    <property type="match status" value="1"/>
</dbReference>
<dbReference type="HOGENOM" id="CLU_799813_0_0_1"/>
<organism evidence="12 13">
    <name type="scientific">Caenorhabditis briggsae</name>
    <dbReference type="NCBI Taxonomy" id="6238"/>
    <lineage>
        <taxon>Eukaryota</taxon>
        <taxon>Metazoa</taxon>
        <taxon>Ecdysozoa</taxon>
        <taxon>Nematoda</taxon>
        <taxon>Chromadorea</taxon>
        <taxon>Rhabditida</taxon>
        <taxon>Rhabditina</taxon>
        <taxon>Rhabditomorpha</taxon>
        <taxon>Rhabditoidea</taxon>
        <taxon>Rhabditidae</taxon>
        <taxon>Peloderinae</taxon>
        <taxon>Caenorhabditis</taxon>
    </lineage>
</organism>
<keyword evidence="5" id="KW-0238">DNA-binding</keyword>
<dbReference type="SMART" id="SM00317">
    <property type="entry name" value="SET"/>
    <property type="match status" value="1"/>
</dbReference>
<keyword evidence="2" id="KW-0863">Zinc-finger</keyword>
<dbReference type="GO" id="GO:0008270">
    <property type="term" value="F:zinc ion binding"/>
    <property type="evidence" value="ECO:0007669"/>
    <property type="project" value="UniProtKB-KW"/>
</dbReference>
<evidence type="ECO:0000259" key="11">
    <source>
        <dbReference type="PROSITE" id="PS51030"/>
    </source>
</evidence>
<evidence type="ECO:0000256" key="9">
    <source>
        <dbReference type="SAM" id="MobiDB-lite"/>
    </source>
</evidence>
<dbReference type="STRING" id="6238.A8XVW7"/>
<dbReference type="PRINTS" id="PR00047">
    <property type="entry name" value="STROIDFINGER"/>
</dbReference>
<dbReference type="GO" id="GO:0043565">
    <property type="term" value="F:sequence-specific DNA binding"/>
    <property type="evidence" value="ECO:0007669"/>
    <property type="project" value="InterPro"/>
</dbReference>
<dbReference type="CTD" id="8588870"/>
<keyword evidence="3" id="KW-0862">Zinc</keyword>
<dbReference type="PROSITE" id="PS50280">
    <property type="entry name" value="SET"/>
    <property type="match status" value="1"/>
</dbReference>
<dbReference type="RefSeq" id="XP_002646871.1">
    <property type="nucleotide sequence ID" value="XM_002646825.1"/>
</dbReference>
<dbReference type="SMART" id="SM00399">
    <property type="entry name" value="ZnF_C4"/>
    <property type="match status" value="1"/>
</dbReference>
<keyword evidence="13" id="KW-1185">Reference proteome</keyword>
<dbReference type="GO" id="GO:0002039">
    <property type="term" value="F:p53 binding"/>
    <property type="evidence" value="ECO:0007669"/>
    <property type="project" value="InterPro"/>
</dbReference>
<gene>
    <name evidence="14" type="primary">set-11</name>
    <name evidence="12" type="synonym">Cbr-set-11</name>
    <name evidence="14" type="ORF">CBG19562</name>
    <name evidence="12" type="ORF">CBG_19562</name>
</gene>
<feature type="domain" description="Nuclear receptor" evidence="11">
    <location>
        <begin position="151"/>
        <end position="252"/>
    </location>
</feature>
<keyword evidence="4" id="KW-0805">Transcription regulation</keyword>
<dbReference type="GO" id="GO:0016279">
    <property type="term" value="F:protein-lysine N-methyltransferase activity"/>
    <property type="evidence" value="ECO:0007669"/>
    <property type="project" value="InterPro"/>
</dbReference>
<dbReference type="GO" id="GO:0042054">
    <property type="term" value="F:histone methyltransferase activity"/>
    <property type="evidence" value="ECO:0007669"/>
    <property type="project" value="InterPro"/>
</dbReference>
<accession>A8XVW7</accession>
<dbReference type="PANTHER" id="PTHR46307">
    <property type="entry name" value="G9A, ISOFORM B"/>
    <property type="match status" value="1"/>
</dbReference>
<evidence type="ECO:0000259" key="10">
    <source>
        <dbReference type="PROSITE" id="PS50280"/>
    </source>
</evidence>
<dbReference type="eggNOG" id="KOG1082">
    <property type="taxonomic scope" value="Eukaryota"/>
</dbReference>
<dbReference type="Pfam" id="PF00856">
    <property type="entry name" value="SET"/>
    <property type="match status" value="1"/>
</dbReference>
<keyword evidence="1" id="KW-0479">Metal-binding</keyword>
<evidence type="ECO:0000313" key="13">
    <source>
        <dbReference type="Proteomes" id="UP000008549"/>
    </source>
</evidence>
<dbReference type="KEGG" id="cbr:CBG_19562"/>
<evidence type="ECO:0000313" key="14">
    <source>
        <dbReference type="WormBase" id="CBG19562"/>
    </source>
</evidence>
<dbReference type="AlphaFoldDB" id="A8XVW7"/>
<feature type="compositionally biased region" description="Low complexity" evidence="9">
    <location>
        <begin position="303"/>
        <end position="320"/>
    </location>
</feature>
<reference evidence="12 13" key="2">
    <citation type="journal article" date="2011" name="PLoS Genet.">
        <title>Caenorhabditis briggsae recombinant inbred line genotypes reveal inter-strain incompatibility and the evolution of recombination.</title>
        <authorList>
            <person name="Ross J.A."/>
            <person name="Koboldt D.C."/>
            <person name="Staisch J.E."/>
            <person name="Chamberlin H.M."/>
            <person name="Gupta B.P."/>
            <person name="Miller R.D."/>
            <person name="Baird S.E."/>
            <person name="Haag E.S."/>
        </authorList>
    </citation>
    <scope>NUCLEOTIDE SEQUENCE [LARGE SCALE GENOMIC DNA]</scope>
    <source>
        <strain evidence="12 13">AF16</strain>
    </source>
</reference>
<keyword evidence="8" id="KW-0539">Nucleus</keyword>
<evidence type="ECO:0000256" key="6">
    <source>
        <dbReference type="ARBA" id="ARBA00023163"/>
    </source>
</evidence>
<evidence type="ECO:0000313" key="12">
    <source>
        <dbReference type="EMBL" id="CAP36786.1"/>
    </source>
</evidence>
<evidence type="ECO:0000256" key="3">
    <source>
        <dbReference type="ARBA" id="ARBA00022833"/>
    </source>
</evidence>
<evidence type="ECO:0000256" key="2">
    <source>
        <dbReference type="ARBA" id="ARBA00022771"/>
    </source>
</evidence>
<keyword evidence="7" id="KW-0675">Receptor</keyword>
<dbReference type="InterPro" id="IPR043550">
    <property type="entry name" value="EHMT1/EHMT2"/>
</dbReference>
<dbReference type="Gene3D" id="2.170.270.10">
    <property type="entry name" value="SET domain"/>
    <property type="match status" value="1"/>
</dbReference>
<reference evidence="12 13" key="1">
    <citation type="journal article" date="2003" name="PLoS Biol.">
        <title>The genome sequence of Caenorhabditis briggsae: a platform for comparative genomics.</title>
        <authorList>
            <person name="Stein L.D."/>
            <person name="Bao Z."/>
            <person name="Blasiar D."/>
            <person name="Blumenthal T."/>
            <person name="Brent M.R."/>
            <person name="Chen N."/>
            <person name="Chinwalla A."/>
            <person name="Clarke L."/>
            <person name="Clee C."/>
            <person name="Coghlan A."/>
            <person name="Coulson A."/>
            <person name="D'Eustachio P."/>
            <person name="Fitch D.H."/>
            <person name="Fulton L.A."/>
            <person name="Fulton R.E."/>
            <person name="Griffiths-Jones S."/>
            <person name="Harris T.W."/>
            <person name="Hillier L.W."/>
            <person name="Kamath R."/>
            <person name="Kuwabara P.E."/>
            <person name="Mardis E.R."/>
            <person name="Marra M.A."/>
            <person name="Miner T.L."/>
            <person name="Minx P."/>
            <person name="Mullikin J.C."/>
            <person name="Plumb R.W."/>
            <person name="Rogers J."/>
            <person name="Schein J.E."/>
            <person name="Sohrmann M."/>
            <person name="Spieth J."/>
            <person name="Stajich J.E."/>
            <person name="Wei C."/>
            <person name="Willey D."/>
            <person name="Wilson R.K."/>
            <person name="Durbin R."/>
            <person name="Waterston R.H."/>
        </authorList>
    </citation>
    <scope>NUCLEOTIDE SEQUENCE [LARGE SCALE GENOMIC DNA]</scope>
    <source>
        <strain evidence="12 13">AF16</strain>
    </source>
</reference>
<dbReference type="InterPro" id="IPR001628">
    <property type="entry name" value="Znf_hrmn_rcpt"/>
</dbReference>